<name>A0AAU4JYD4_9NOCA</name>
<dbReference type="AlphaFoldDB" id="A0AAU4JYD4"/>
<dbReference type="EMBL" id="CP108021">
    <property type="protein sequence ID" value="WUM18765.1"/>
    <property type="molecule type" value="Genomic_DNA"/>
</dbReference>
<dbReference type="Proteomes" id="UP001432128">
    <property type="component" value="Chromosome"/>
</dbReference>
<protein>
    <submittedName>
        <fullName evidence="1">Thioesterase family protein</fullName>
    </submittedName>
</protein>
<dbReference type="KEGG" id="whr:OG579_13590"/>
<dbReference type="SUPFAM" id="SSF54637">
    <property type="entry name" value="Thioesterase/thiol ester dehydrase-isomerase"/>
    <property type="match status" value="1"/>
</dbReference>
<gene>
    <name evidence="1" type="ORF">OG579_13590</name>
</gene>
<reference evidence="1 2" key="1">
    <citation type="submission" date="2022-10" db="EMBL/GenBank/DDBJ databases">
        <title>The complete genomes of actinobacterial strains from the NBC collection.</title>
        <authorList>
            <person name="Joergensen T.S."/>
            <person name="Alvarez Arevalo M."/>
            <person name="Sterndorff E.B."/>
            <person name="Faurdal D."/>
            <person name="Vuksanovic O."/>
            <person name="Mourched A.-S."/>
            <person name="Charusanti P."/>
            <person name="Shaw S."/>
            <person name="Blin K."/>
            <person name="Weber T."/>
        </authorList>
    </citation>
    <scope>NUCLEOTIDE SEQUENCE [LARGE SCALE GENOMIC DNA]</scope>
    <source>
        <strain evidence="1 2">NBC_00319</strain>
    </source>
</reference>
<dbReference type="InterPro" id="IPR029069">
    <property type="entry name" value="HotDog_dom_sf"/>
</dbReference>
<proteinExistence type="predicted"/>
<organism evidence="1 2">
    <name type="scientific">Williamsia herbipolensis</name>
    <dbReference type="NCBI Taxonomy" id="1603258"/>
    <lineage>
        <taxon>Bacteria</taxon>
        <taxon>Bacillati</taxon>
        <taxon>Actinomycetota</taxon>
        <taxon>Actinomycetes</taxon>
        <taxon>Mycobacteriales</taxon>
        <taxon>Nocardiaceae</taxon>
        <taxon>Williamsia</taxon>
    </lineage>
</organism>
<dbReference type="Pfam" id="PF13279">
    <property type="entry name" value="4HBT_2"/>
    <property type="match status" value="1"/>
</dbReference>
<evidence type="ECO:0000313" key="2">
    <source>
        <dbReference type="Proteomes" id="UP001432128"/>
    </source>
</evidence>
<evidence type="ECO:0000313" key="1">
    <source>
        <dbReference type="EMBL" id="WUM18765.1"/>
    </source>
</evidence>
<accession>A0AAU4JYD4</accession>
<dbReference type="CDD" id="cd00586">
    <property type="entry name" value="4HBT"/>
    <property type="match status" value="1"/>
</dbReference>
<sequence>MLEPDAFAFEATVGVRWSDADSTGAINDARLVTLMEEARVAWLLSAGAEYRPLITSAMIVTVGVRFHRRLTHRDGPLRIGMWIDRYRSVDFEIGYEIRAAANPAGSAPACTATTQMAVVDIENHTLRRLTSEEKGHLSAWSRPA</sequence>
<keyword evidence="2" id="KW-1185">Reference proteome</keyword>
<dbReference type="Gene3D" id="3.10.129.10">
    <property type="entry name" value="Hotdog Thioesterase"/>
    <property type="match status" value="1"/>
</dbReference>
<dbReference type="RefSeq" id="WP_238981127.1">
    <property type="nucleotide sequence ID" value="NZ_CP108021.1"/>
</dbReference>